<gene>
    <name evidence="4" type="ORF">CUNI_LOCUS16558</name>
</gene>
<reference evidence="4" key="1">
    <citation type="submission" date="2021-04" db="EMBL/GenBank/DDBJ databases">
        <authorList>
            <consortium name="Molecular Ecology Group"/>
        </authorList>
    </citation>
    <scope>NUCLEOTIDE SEQUENCE</scope>
</reference>
<dbReference type="Pfam" id="PF25871">
    <property type="entry name" value="HTH_76"/>
    <property type="match status" value="1"/>
</dbReference>
<feature type="compositionally biased region" description="Basic and acidic residues" evidence="1">
    <location>
        <begin position="72"/>
        <end position="94"/>
    </location>
</feature>
<evidence type="ECO:0000256" key="1">
    <source>
        <dbReference type="SAM" id="MobiDB-lite"/>
    </source>
</evidence>
<sequence length="144" mass="16894">MMDVPSFQMFESFDFENNQHFQTGWKAIEKLIDPQKKDSEYLRAKAFYFSRNVKSFDCSQYLLWRHKKQLEQVKPDTPEKDDTEQQEHEEKELSLAEVAELIQNNHPIPGIVSVDVEPSNAEPTPSKLTRKLKPWETTESECGM</sequence>
<comment type="caution">
    <text evidence="4">The sequence shown here is derived from an EMBL/GenBank/DDBJ whole genome shotgun (WGS) entry which is preliminary data.</text>
</comment>
<dbReference type="EMBL" id="CAJHNH020004423">
    <property type="protein sequence ID" value="CAG5131000.1"/>
    <property type="molecule type" value="Genomic_DNA"/>
</dbReference>
<organism evidence="4 5">
    <name type="scientific">Candidula unifasciata</name>
    <dbReference type="NCBI Taxonomy" id="100452"/>
    <lineage>
        <taxon>Eukaryota</taxon>
        <taxon>Metazoa</taxon>
        <taxon>Spiralia</taxon>
        <taxon>Lophotrochozoa</taxon>
        <taxon>Mollusca</taxon>
        <taxon>Gastropoda</taxon>
        <taxon>Heterobranchia</taxon>
        <taxon>Euthyneura</taxon>
        <taxon>Panpulmonata</taxon>
        <taxon>Eupulmonata</taxon>
        <taxon>Stylommatophora</taxon>
        <taxon>Helicina</taxon>
        <taxon>Helicoidea</taxon>
        <taxon>Geomitridae</taxon>
        <taxon>Candidula</taxon>
    </lineage>
</organism>
<proteinExistence type="predicted"/>
<accession>A0A8S3ZSZ5</accession>
<name>A0A8S3ZSZ5_9EUPU</name>
<evidence type="ECO:0000259" key="2">
    <source>
        <dbReference type="Pfam" id="PF17733"/>
    </source>
</evidence>
<dbReference type="AlphaFoldDB" id="A0A8S3ZSZ5"/>
<dbReference type="Pfam" id="PF17733">
    <property type="entry name" value="KPWE_dom"/>
    <property type="match status" value="1"/>
</dbReference>
<feature type="domain" description="PEX14-like helix-turn-helix" evidence="3">
    <location>
        <begin position="7"/>
        <end position="68"/>
    </location>
</feature>
<feature type="domain" description="Peroxisomal membrane protein PEX14-like KPWE" evidence="2">
    <location>
        <begin position="91"/>
        <end position="137"/>
    </location>
</feature>
<protein>
    <submittedName>
        <fullName evidence="4">Uncharacterized protein</fullName>
    </submittedName>
</protein>
<feature type="region of interest" description="Disordered" evidence="1">
    <location>
        <begin position="72"/>
        <end position="96"/>
    </location>
</feature>
<evidence type="ECO:0000313" key="5">
    <source>
        <dbReference type="Proteomes" id="UP000678393"/>
    </source>
</evidence>
<dbReference type="OrthoDB" id="9936937at2759"/>
<dbReference type="Proteomes" id="UP000678393">
    <property type="component" value="Unassembled WGS sequence"/>
</dbReference>
<evidence type="ECO:0000259" key="3">
    <source>
        <dbReference type="Pfam" id="PF25871"/>
    </source>
</evidence>
<dbReference type="InterPro" id="IPR058841">
    <property type="entry name" value="HTH_76"/>
</dbReference>
<evidence type="ECO:0000313" key="4">
    <source>
        <dbReference type="EMBL" id="CAG5131000.1"/>
    </source>
</evidence>
<dbReference type="InterPro" id="IPR040554">
    <property type="entry name" value="KPWE_PEX14_dom"/>
</dbReference>
<keyword evidence="5" id="KW-1185">Reference proteome</keyword>
<feature type="region of interest" description="Disordered" evidence="1">
    <location>
        <begin position="109"/>
        <end position="144"/>
    </location>
</feature>